<keyword evidence="2" id="KW-1185">Reference proteome</keyword>
<dbReference type="Proteomes" id="UP001152531">
    <property type="component" value="Unassembled WGS sequence"/>
</dbReference>
<name>A0ACA9YEG9_9ASCO</name>
<protein>
    <submittedName>
        <fullName evidence="1">Uncharacterized protein</fullName>
    </submittedName>
</protein>
<proteinExistence type="predicted"/>
<accession>A0ACA9YEG9</accession>
<reference evidence="1" key="1">
    <citation type="submission" date="2022-06" db="EMBL/GenBank/DDBJ databases">
        <authorList>
            <person name="Legras J.-L."/>
            <person name="Devillers H."/>
            <person name="Grondin C."/>
        </authorList>
    </citation>
    <scope>NUCLEOTIDE SEQUENCE</scope>
    <source>
        <strain evidence="1">CLIB 1444</strain>
    </source>
</reference>
<organism evidence="1 2">
    <name type="scientific">[Candida] jaroonii</name>
    <dbReference type="NCBI Taxonomy" id="467808"/>
    <lineage>
        <taxon>Eukaryota</taxon>
        <taxon>Fungi</taxon>
        <taxon>Dikarya</taxon>
        <taxon>Ascomycota</taxon>
        <taxon>Saccharomycotina</taxon>
        <taxon>Pichiomycetes</taxon>
        <taxon>Debaryomycetaceae</taxon>
        <taxon>Yamadazyma</taxon>
    </lineage>
</organism>
<evidence type="ECO:0000313" key="1">
    <source>
        <dbReference type="EMBL" id="CAH6723428.1"/>
    </source>
</evidence>
<evidence type="ECO:0000313" key="2">
    <source>
        <dbReference type="Proteomes" id="UP001152531"/>
    </source>
</evidence>
<dbReference type="EMBL" id="CALSDN010000015">
    <property type="protein sequence ID" value="CAH6723428.1"/>
    <property type="molecule type" value="Genomic_DNA"/>
</dbReference>
<gene>
    <name evidence="1" type="ORF">CLIB1444_15S01068</name>
</gene>
<sequence>MKRRADNDTTTIVHQRIPCTLTPCWIDSINFDSYEAYESHVQTVHTNICTQCKKKFPTYNYLMIHIEEHHDPFFQIKKERGDKVYKCFNYDPSESGCHKKCSDSQKRRLHMIDKHGYPRDFNFKIIDYGI</sequence>
<comment type="caution">
    <text evidence="1">The sequence shown here is derived from an EMBL/GenBank/DDBJ whole genome shotgun (WGS) entry which is preliminary data.</text>
</comment>